<organism evidence="1 2">
    <name type="scientific">Aspergillus eucalypticola (strain CBS 122712 / IBT 29274)</name>
    <dbReference type="NCBI Taxonomy" id="1448314"/>
    <lineage>
        <taxon>Eukaryota</taxon>
        <taxon>Fungi</taxon>
        <taxon>Dikarya</taxon>
        <taxon>Ascomycota</taxon>
        <taxon>Pezizomycotina</taxon>
        <taxon>Eurotiomycetes</taxon>
        <taxon>Eurotiomycetidae</taxon>
        <taxon>Eurotiales</taxon>
        <taxon>Aspergillaceae</taxon>
        <taxon>Aspergillus</taxon>
        <taxon>Aspergillus subgen. Circumdati</taxon>
    </lineage>
</organism>
<evidence type="ECO:0000313" key="2">
    <source>
        <dbReference type="Proteomes" id="UP000246171"/>
    </source>
</evidence>
<dbReference type="AlphaFoldDB" id="A0A317VFG6"/>
<dbReference type="OrthoDB" id="10476026at2759"/>
<dbReference type="GeneID" id="37057306"/>
<dbReference type="Proteomes" id="UP000246171">
    <property type="component" value="Unassembled WGS sequence"/>
</dbReference>
<evidence type="ECO:0000313" key="1">
    <source>
        <dbReference type="EMBL" id="PWY71847.1"/>
    </source>
</evidence>
<sequence>MFTMMAIAYHKYAVSETGNHNLWLVHVNIAQKTKTRICLVLVAVFTILGRGIVDVTVSYLNQAVGFFYSSREIFALFRGPDFKIRCQLSCVCTALMIDTWCQSRQYMSQSCPRLQKPENLDIVDTP</sequence>
<accession>A0A317VFG6</accession>
<keyword evidence="2" id="KW-1185">Reference proteome</keyword>
<protein>
    <submittedName>
        <fullName evidence="1">Uncharacterized protein</fullName>
    </submittedName>
</protein>
<dbReference type="VEuPathDB" id="FungiDB:BO83DRAFT_42744"/>
<name>A0A317VFG6_ASPEC</name>
<comment type="caution">
    <text evidence="1">The sequence shown here is derived from an EMBL/GenBank/DDBJ whole genome shotgun (WGS) entry which is preliminary data.</text>
</comment>
<dbReference type="EMBL" id="MSFU01000014">
    <property type="protein sequence ID" value="PWY71847.1"/>
    <property type="molecule type" value="Genomic_DNA"/>
</dbReference>
<gene>
    <name evidence="1" type="ORF">BO83DRAFT_42744</name>
</gene>
<dbReference type="RefSeq" id="XP_025387442.1">
    <property type="nucleotide sequence ID" value="XM_025535344.1"/>
</dbReference>
<reference evidence="1" key="1">
    <citation type="submission" date="2016-12" db="EMBL/GenBank/DDBJ databases">
        <title>The genomes of Aspergillus section Nigri reveals drivers in fungal speciation.</title>
        <authorList>
            <consortium name="DOE Joint Genome Institute"/>
            <person name="Vesth T.C."/>
            <person name="Nybo J."/>
            <person name="Theobald S."/>
            <person name="Brandl J."/>
            <person name="Frisvad J.C."/>
            <person name="Nielsen K.F."/>
            <person name="Lyhne E.K."/>
            <person name="Kogle M.E."/>
            <person name="Kuo A."/>
            <person name="Riley R."/>
            <person name="Clum A."/>
            <person name="Nolan M."/>
            <person name="Lipzen A."/>
            <person name="Salamov A."/>
            <person name="Henrissat B."/>
            <person name="Wiebenga A."/>
            <person name="De vries R.P."/>
            <person name="Grigoriev I.V."/>
            <person name="Mortensen U.H."/>
            <person name="Andersen M.R."/>
            <person name="Baker S.E."/>
        </authorList>
    </citation>
    <scope>NUCLEOTIDE SEQUENCE</scope>
    <source>
        <strain evidence="1">CBS 122712</strain>
    </source>
</reference>
<proteinExistence type="predicted"/>